<dbReference type="InterPro" id="IPR028098">
    <property type="entry name" value="Glyco_trans_4-like_N"/>
</dbReference>
<dbReference type="GO" id="GO:0004378">
    <property type="term" value="F:GDP-Man:Man(1)GlcNAc(2)-PP-Dol alpha-1,3-mannosyltransferase activity"/>
    <property type="evidence" value="ECO:0007669"/>
    <property type="project" value="UniProtKB-UniRule"/>
</dbReference>
<dbReference type="AlphaFoldDB" id="Q4RI44"/>
<dbReference type="InterPro" id="IPR001296">
    <property type="entry name" value="Glyco_trans_1"/>
</dbReference>
<dbReference type="CDD" id="cd09628">
    <property type="entry name" value="DOMON_SDR_2_like"/>
    <property type="match status" value="1"/>
</dbReference>
<evidence type="ECO:0000256" key="9">
    <source>
        <dbReference type="ARBA" id="ARBA00045104"/>
    </source>
</evidence>
<dbReference type="SMART" id="SM00664">
    <property type="entry name" value="DoH"/>
    <property type="match status" value="1"/>
</dbReference>
<name>Q4RI44_TETNG</name>
<comment type="catalytic activity">
    <reaction evidence="8 10">
        <text>a beta-D-Man-(1-&gt;4)-beta-D-GlcNAc-(1-&gt;4)-alpha-D-GlcNAc-diphospho-di-trans,poly-cis-dolichol + GDP-alpha-D-mannose = an alpha-D-Man-(1-&gt;3)-beta-D-Man-(1-&gt;4)-beta-D-GlcNAc-(1-&gt;4)-alpha-D-GlcNAc-diphospho-di-trans,poly-cis-dolichol + GDP + H(+)</text>
        <dbReference type="Rhea" id="RHEA:29515"/>
        <dbReference type="Rhea" id="RHEA-COMP:19511"/>
        <dbReference type="Rhea" id="RHEA-COMP:19513"/>
        <dbReference type="ChEBI" id="CHEBI:15378"/>
        <dbReference type="ChEBI" id="CHEBI:57527"/>
        <dbReference type="ChEBI" id="CHEBI:58189"/>
        <dbReference type="ChEBI" id="CHEBI:58472"/>
        <dbReference type="ChEBI" id="CHEBI:132510"/>
        <dbReference type="EC" id="2.4.1.132"/>
    </reaction>
    <physiologicalReaction direction="left-to-right" evidence="8 10">
        <dbReference type="Rhea" id="RHEA:29516"/>
    </physiologicalReaction>
</comment>
<keyword evidence="5" id="KW-0256">Endoplasmic reticulum</keyword>
<organism evidence="13">
    <name type="scientific">Tetraodon nigroviridis</name>
    <name type="common">Spotted green pufferfish</name>
    <name type="synonym">Chelonodon nigroviridis</name>
    <dbReference type="NCBI Taxonomy" id="99883"/>
    <lineage>
        <taxon>Eukaryota</taxon>
        <taxon>Metazoa</taxon>
        <taxon>Chordata</taxon>
        <taxon>Craniata</taxon>
        <taxon>Vertebrata</taxon>
        <taxon>Euteleostomi</taxon>
        <taxon>Actinopterygii</taxon>
        <taxon>Neopterygii</taxon>
        <taxon>Teleostei</taxon>
        <taxon>Neoteleostei</taxon>
        <taxon>Acanthomorphata</taxon>
        <taxon>Eupercaria</taxon>
        <taxon>Tetraodontiformes</taxon>
        <taxon>Tetradontoidea</taxon>
        <taxon>Tetraodontidae</taxon>
        <taxon>Tetraodon</taxon>
    </lineage>
</organism>
<dbReference type="PANTHER" id="PTHR45918">
    <property type="entry name" value="ALPHA-1,3/1,6-MANNOSYLTRANSFERASE ALG2"/>
    <property type="match status" value="1"/>
</dbReference>
<feature type="domain" description="DOMON" evidence="12">
    <location>
        <begin position="545"/>
        <end position="667"/>
    </location>
</feature>
<evidence type="ECO:0000256" key="3">
    <source>
        <dbReference type="ARBA" id="ARBA00022679"/>
    </source>
</evidence>
<accession>Q4RI44</accession>
<gene>
    <name evidence="13" type="ORF">GSTENG00034041001</name>
</gene>
<evidence type="ECO:0000256" key="1">
    <source>
        <dbReference type="ARBA" id="ARBA00004922"/>
    </source>
</evidence>
<evidence type="ECO:0000256" key="10">
    <source>
        <dbReference type="RuleBase" id="RU367136"/>
    </source>
</evidence>
<dbReference type="EC" id="2.4.1.257" evidence="10"/>
<feature type="region of interest" description="Disordered" evidence="11">
    <location>
        <begin position="455"/>
        <end position="483"/>
    </location>
</feature>
<dbReference type="KEGG" id="tng:GSTEN00034041G001"/>
<evidence type="ECO:0000259" key="12">
    <source>
        <dbReference type="PROSITE" id="PS50836"/>
    </source>
</evidence>
<comment type="pathway">
    <text evidence="1 10">Protein modification; protein glycosylation.</text>
</comment>
<dbReference type="GO" id="GO:0005789">
    <property type="term" value="C:endoplasmic reticulum membrane"/>
    <property type="evidence" value="ECO:0007669"/>
    <property type="project" value="UniProtKB-SubCell"/>
</dbReference>
<dbReference type="EMBL" id="CAAE01015044">
    <property type="protein sequence ID" value="CAG11938.1"/>
    <property type="molecule type" value="Genomic_DNA"/>
</dbReference>
<evidence type="ECO:0000256" key="8">
    <source>
        <dbReference type="ARBA" id="ARBA00045103"/>
    </source>
</evidence>
<dbReference type="OrthoDB" id="448893at2759"/>
<comment type="catalytic activity">
    <reaction evidence="9 10">
        <text>an alpha-D-Man-(1-&gt;3)-beta-D-Man-(1-&gt;4)-beta-D-GlcNAc-(1-&gt;4)-alpha-D-GlcNAc-diphospho-di-trans,poly-cis-dolichol + GDP-alpha-D-mannose = an alpha-D-Man-(1-&gt;3)-[alpha-D-Man-(1-&gt;6)]-beta-D-Man-(1-&gt;4)-beta-D-GlcNAc-(1-&gt;4)-alpha-D-GlcNAc-diphospho-di-trans,poly-cis-dolichol + GDP + H(+)</text>
        <dbReference type="Rhea" id="RHEA:29519"/>
        <dbReference type="Rhea" id="RHEA-COMP:19513"/>
        <dbReference type="Rhea" id="RHEA-COMP:19515"/>
        <dbReference type="ChEBI" id="CHEBI:15378"/>
        <dbReference type="ChEBI" id="CHEBI:57527"/>
        <dbReference type="ChEBI" id="CHEBI:58189"/>
        <dbReference type="ChEBI" id="CHEBI:132510"/>
        <dbReference type="ChEBI" id="CHEBI:132511"/>
        <dbReference type="EC" id="2.4.1.257"/>
    </reaction>
    <physiologicalReaction direction="left-to-right" evidence="9 10">
        <dbReference type="Rhea" id="RHEA:29520"/>
    </physiologicalReaction>
</comment>
<keyword evidence="3 10" id="KW-0808">Transferase</keyword>
<dbReference type="FunFam" id="3.40.50.2000:FF:000085">
    <property type="entry name" value="alpha-1,3/1,6-mannosyltransferase ALG2"/>
    <property type="match status" value="1"/>
</dbReference>
<reference evidence="13" key="2">
    <citation type="submission" date="2004-02" db="EMBL/GenBank/DDBJ databases">
        <authorList>
            <consortium name="Genoscope"/>
            <consortium name="Whitehead Institute Centre for Genome Research"/>
        </authorList>
    </citation>
    <scope>NUCLEOTIDE SEQUENCE</scope>
</reference>
<evidence type="ECO:0000256" key="6">
    <source>
        <dbReference type="ARBA" id="ARBA00022989"/>
    </source>
</evidence>
<dbReference type="Gene3D" id="3.40.50.2000">
    <property type="entry name" value="Glycogen Phosphorylase B"/>
    <property type="match status" value="2"/>
</dbReference>
<evidence type="ECO:0000256" key="2">
    <source>
        <dbReference type="ARBA" id="ARBA00022676"/>
    </source>
</evidence>
<proteinExistence type="inferred from homology"/>
<keyword evidence="2 10" id="KW-0328">Glycosyltransferase</keyword>
<dbReference type="UniPathway" id="UPA00378"/>
<dbReference type="Pfam" id="PF03351">
    <property type="entry name" value="DOMON"/>
    <property type="match status" value="1"/>
</dbReference>
<dbReference type="Pfam" id="PF13439">
    <property type="entry name" value="Glyco_transf_4"/>
    <property type="match status" value="1"/>
</dbReference>
<dbReference type="PANTHER" id="PTHR45918:SF1">
    <property type="entry name" value="ALPHA-1,3_1,6-MANNOSYLTRANSFERASE ALG2"/>
    <property type="match status" value="1"/>
</dbReference>
<keyword evidence="7" id="KW-0472">Membrane</keyword>
<comment type="caution">
    <text evidence="13">The sequence shown here is derived from an EMBL/GenBank/DDBJ whole genome shotgun (WGS) entry which is preliminary data.</text>
</comment>
<comment type="subcellular location">
    <subcellularLocation>
        <location evidence="10">Endoplasmic reticulum membrane</location>
        <topology evidence="10">Single-pass membrane protein</topology>
    </subcellularLocation>
</comment>
<protein>
    <recommendedName>
        <fullName evidence="10">Alpha-1,3/1,6-mannosyltransferase ALG2</fullName>
        <ecNumber evidence="10">2.4.1.132</ecNumber>
        <ecNumber evidence="10">2.4.1.257</ecNumber>
    </recommendedName>
    <alternativeName>
        <fullName evidence="10">GDP-Man:Man(1)GlcNAc(2)-PP-Dol alpha-1,3-mannosyltransferase</fullName>
    </alternativeName>
</protein>
<evidence type="ECO:0000256" key="5">
    <source>
        <dbReference type="ARBA" id="ARBA00022824"/>
    </source>
</evidence>
<dbReference type="InterPro" id="IPR005018">
    <property type="entry name" value="DOMON_domain"/>
</dbReference>
<reference evidence="13" key="1">
    <citation type="journal article" date="2004" name="Nature">
        <title>Genome duplication in the teleost fish Tetraodon nigroviridis reveals the early vertebrate proto-karyotype.</title>
        <authorList>
            <person name="Jaillon O."/>
            <person name="Aury J.-M."/>
            <person name="Brunet F."/>
            <person name="Petit J.-L."/>
            <person name="Stange-Thomann N."/>
            <person name="Mauceli E."/>
            <person name="Bouneau L."/>
            <person name="Fischer C."/>
            <person name="Ozouf-Costaz C."/>
            <person name="Bernot A."/>
            <person name="Nicaud S."/>
            <person name="Jaffe D."/>
            <person name="Fisher S."/>
            <person name="Lutfalla G."/>
            <person name="Dossat C."/>
            <person name="Segurens B."/>
            <person name="Dasilva C."/>
            <person name="Salanoubat M."/>
            <person name="Levy M."/>
            <person name="Boudet N."/>
            <person name="Castellano S."/>
            <person name="Anthouard V."/>
            <person name="Jubin C."/>
            <person name="Castelli V."/>
            <person name="Katinka M."/>
            <person name="Vacherie B."/>
            <person name="Biemont C."/>
            <person name="Skalli Z."/>
            <person name="Cattolico L."/>
            <person name="Poulain J."/>
            <person name="De Berardinis V."/>
            <person name="Cruaud C."/>
            <person name="Duprat S."/>
            <person name="Brottier P."/>
            <person name="Coutanceau J.-P."/>
            <person name="Gouzy J."/>
            <person name="Parra G."/>
            <person name="Lardier G."/>
            <person name="Chapple C."/>
            <person name="McKernan K.J."/>
            <person name="McEwan P."/>
            <person name="Bosak S."/>
            <person name="Kellis M."/>
            <person name="Volff J.-N."/>
            <person name="Guigo R."/>
            <person name="Zody M.C."/>
            <person name="Mesirov J."/>
            <person name="Lindblad-Toh K."/>
            <person name="Birren B."/>
            <person name="Nusbaum C."/>
            <person name="Kahn D."/>
            <person name="Robinson-Rechavi M."/>
            <person name="Laudet V."/>
            <person name="Schachter V."/>
            <person name="Quetier F."/>
            <person name="Saurin W."/>
            <person name="Scarpelli C."/>
            <person name="Wincker P."/>
            <person name="Lander E.S."/>
            <person name="Weissenbach J."/>
            <person name="Roest Crollius H."/>
        </authorList>
    </citation>
    <scope>NUCLEOTIDE SEQUENCE [LARGE SCALE GENOMIC DNA]</scope>
</reference>
<dbReference type="GO" id="GO:0102704">
    <property type="term" value="F:GDP-Man:Man(2)GlcNAc(2)-PP-Dol alpha-1,6-mannosyltransferase activity"/>
    <property type="evidence" value="ECO:0007669"/>
    <property type="project" value="UniProtKB-UniRule"/>
</dbReference>
<sequence length="769" mass="84555">MVQVVFIHPDLGIGGAERLVVDAAVALKSKGCSVQIWTAHYDPSHCFSETLDPDLPVVCVGDWLPTSVFGYLHALCAYLRMTYVALYLLFLSGVEYDVIFCDQVSACIPVLRLSRRRKKVLFYCHFPDQLLTQRQSVLKRLYRAPLDWLEERTTGMADMILVNSQFTAGVFRETFGGLAGVQTDILYPSLNTRHFDQPPAETQDLGGLLPEGTSCFFLSLNRYERKKNLGLALESLAVLKSRLPPGRGSGVHLVVAGGYDERVTENVQHFTELRELAEQLRLGGCVTFLRSPSDSLKVALLRGSAAVLYTPSREHFGIVPVEAMYCCCPVVAVNSGGPLESVADGETGFLCEPTAEAFSQAMERLVREPQLRRDMGQAGRRRVQDRFSLQAFSEQLYGSGEENSVCVVHLLASTLPVACGEVAAQITVRLSGSDNRHPGMVIGKEGGGMGGGWWGAGAGRVQPHRGGGASRRPRGTRGAGAPGAAQGLLQHLCLRVPGVQIPSDDGYPFPTAPPVDPFARIKVSDCGVTKGCIRYGKPGCDADTCDYFLSYRRIGTDVEYEMSADTDGWVAVGFSSDKKMASSLTLSGGDDVMGCVHDDNGRVRIHHFYNVGQWAKEIKRNPARDEEGIFENNRVTCRFKRPLYVPREETLVDLHLSWYYLFAWGPAIQGDSPTPPSPVEFLAEGFRLILTSPNRIHHQTRHRQPPRQRPHDKHLQVRGHLHAVHSLPDLQLSALPAAHCRSHLLLADGNAMTKTSRAERNGGNVTKQQ</sequence>
<comment type="similarity">
    <text evidence="10">Belongs to the glycosyltransferase group 1 family.</text>
</comment>
<evidence type="ECO:0000256" key="4">
    <source>
        <dbReference type="ARBA" id="ARBA00022692"/>
    </source>
</evidence>
<keyword evidence="4" id="KW-0812">Transmembrane</keyword>
<dbReference type="InterPro" id="IPR027054">
    <property type="entry name" value="ALG2"/>
</dbReference>
<dbReference type="SUPFAM" id="SSF53756">
    <property type="entry name" value="UDP-Glycosyltransferase/glycogen phosphorylase"/>
    <property type="match status" value="1"/>
</dbReference>
<evidence type="ECO:0000313" key="13">
    <source>
        <dbReference type="EMBL" id="CAG11938.1"/>
    </source>
</evidence>
<evidence type="ECO:0000256" key="11">
    <source>
        <dbReference type="SAM" id="MobiDB-lite"/>
    </source>
</evidence>
<dbReference type="FunFam" id="3.40.50.2000:FF:000210">
    <property type="entry name" value="Alpha-1,3/1,6-mannosyltransferase ALG2"/>
    <property type="match status" value="1"/>
</dbReference>
<dbReference type="PROSITE" id="PS50836">
    <property type="entry name" value="DOMON"/>
    <property type="match status" value="1"/>
</dbReference>
<dbReference type="Pfam" id="PF00534">
    <property type="entry name" value="Glycos_transf_1"/>
    <property type="match status" value="1"/>
</dbReference>
<dbReference type="EC" id="2.4.1.132" evidence="10"/>
<comment type="function">
    <text evidence="10">Mannosylates Man(2)GlcNAc(2)-dolichol diphosphate and Man(1)GlcNAc(2)-dolichol diphosphate to form Man(3)GlcNAc(2)-dolichol diphosphate.</text>
</comment>
<keyword evidence="6" id="KW-1133">Transmembrane helix</keyword>
<evidence type="ECO:0000256" key="7">
    <source>
        <dbReference type="ARBA" id="ARBA00023136"/>
    </source>
</evidence>
<dbReference type="CDD" id="cd03805">
    <property type="entry name" value="GT4_ALG2-like"/>
    <property type="match status" value="1"/>
</dbReference>